<keyword evidence="3 7" id="KW-0812">Transmembrane</keyword>
<dbReference type="SMART" id="SM00220">
    <property type="entry name" value="S_TKc"/>
    <property type="match status" value="1"/>
</dbReference>
<dbReference type="SUPFAM" id="SSF52058">
    <property type="entry name" value="L domain-like"/>
    <property type="match status" value="1"/>
</dbReference>
<protein>
    <submittedName>
        <fullName evidence="10">Tyrosine kinase family protein</fullName>
    </submittedName>
</protein>
<organism evidence="10 12">
    <name type="scientific">Medicago truncatula</name>
    <name type="common">Barrel medic</name>
    <name type="synonym">Medicago tribuloides</name>
    <dbReference type="NCBI Taxonomy" id="3880"/>
    <lineage>
        <taxon>Eukaryota</taxon>
        <taxon>Viridiplantae</taxon>
        <taxon>Streptophyta</taxon>
        <taxon>Embryophyta</taxon>
        <taxon>Tracheophyta</taxon>
        <taxon>Spermatophyta</taxon>
        <taxon>Magnoliopsida</taxon>
        <taxon>eudicotyledons</taxon>
        <taxon>Gunneridae</taxon>
        <taxon>Pentapetalae</taxon>
        <taxon>rosids</taxon>
        <taxon>fabids</taxon>
        <taxon>Fabales</taxon>
        <taxon>Fabaceae</taxon>
        <taxon>Papilionoideae</taxon>
        <taxon>50 kb inversion clade</taxon>
        <taxon>NPAAA clade</taxon>
        <taxon>Hologalegina</taxon>
        <taxon>IRL clade</taxon>
        <taxon>Trifolieae</taxon>
        <taxon>Medicago</taxon>
    </lineage>
</organism>
<reference evidence="10 12" key="1">
    <citation type="journal article" date="2011" name="Nature">
        <title>The Medicago genome provides insight into the evolution of rhizobial symbioses.</title>
        <authorList>
            <person name="Young N.D."/>
            <person name="Debelle F."/>
            <person name="Oldroyd G.E."/>
            <person name="Geurts R."/>
            <person name="Cannon S.B."/>
            <person name="Udvardi M.K."/>
            <person name="Benedito V.A."/>
            <person name="Mayer K.F."/>
            <person name="Gouzy J."/>
            <person name="Schoof H."/>
            <person name="Van de Peer Y."/>
            <person name="Proost S."/>
            <person name="Cook D.R."/>
            <person name="Meyers B.C."/>
            <person name="Spannagl M."/>
            <person name="Cheung F."/>
            <person name="De Mita S."/>
            <person name="Krishnakumar V."/>
            <person name="Gundlach H."/>
            <person name="Zhou S."/>
            <person name="Mudge J."/>
            <person name="Bharti A.K."/>
            <person name="Murray J.D."/>
            <person name="Naoumkina M.A."/>
            <person name="Rosen B."/>
            <person name="Silverstein K.A."/>
            <person name="Tang H."/>
            <person name="Rombauts S."/>
            <person name="Zhao P.X."/>
            <person name="Zhou P."/>
            <person name="Barbe V."/>
            <person name="Bardou P."/>
            <person name="Bechner M."/>
            <person name="Bellec A."/>
            <person name="Berger A."/>
            <person name="Berges H."/>
            <person name="Bidwell S."/>
            <person name="Bisseling T."/>
            <person name="Choisne N."/>
            <person name="Couloux A."/>
            <person name="Denny R."/>
            <person name="Deshpande S."/>
            <person name="Dai X."/>
            <person name="Doyle J.J."/>
            <person name="Dudez A.M."/>
            <person name="Farmer A.D."/>
            <person name="Fouteau S."/>
            <person name="Franken C."/>
            <person name="Gibelin C."/>
            <person name="Gish J."/>
            <person name="Goldstein S."/>
            <person name="Gonzalez A.J."/>
            <person name="Green P.J."/>
            <person name="Hallab A."/>
            <person name="Hartog M."/>
            <person name="Hua A."/>
            <person name="Humphray S.J."/>
            <person name="Jeong D.H."/>
            <person name="Jing Y."/>
            <person name="Jocker A."/>
            <person name="Kenton S.M."/>
            <person name="Kim D.J."/>
            <person name="Klee K."/>
            <person name="Lai H."/>
            <person name="Lang C."/>
            <person name="Lin S."/>
            <person name="Macmil S.L."/>
            <person name="Magdelenat G."/>
            <person name="Matthews L."/>
            <person name="McCorrison J."/>
            <person name="Monaghan E.L."/>
            <person name="Mun J.H."/>
            <person name="Najar F.Z."/>
            <person name="Nicholson C."/>
            <person name="Noirot C."/>
            <person name="O'Bleness M."/>
            <person name="Paule C.R."/>
            <person name="Poulain J."/>
            <person name="Prion F."/>
            <person name="Qin B."/>
            <person name="Qu C."/>
            <person name="Retzel E.F."/>
            <person name="Riddle C."/>
            <person name="Sallet E."/>
            <person name="Samain S."/>
            <person name="Samson N."/>
            <person name="Sanders I."/>
            <person name="Saurat O."/>
            <person name="Scarpelli C."/>
            <person name="Schiex T."/>
            <person name="Segurens B."/>
            <person name="Severin A.J."/>
            <person name="Sherrier D.J."/>
            <person name="Shi R."/>
            <person name="Sims S."/>
            <person name="Singer S.R."/>
            <person name="Sinharoy S."/>
            <person name="Sterck L."/>
            <person name="Viollet A."/>
            <person name="Wang B.B."/>
            <person name="Wang K."/>
            <person name="Wang M."/>
            <person name="Wang X."/>
            <person name="Warfsmann J."/>
            <person name="Weissenbach J."/>
            <person name="White D.D."/>
            <person name="White J.D."/>
            <person name="Wiley G.B."/>
            <person name="Wincker P."/>
            <person name="Xing Y."/>
            <person name="Yang L."/>
            <person name="Yao Z."/>
            <person name="Ying F."/>
            <person name="Zhai J."/>
            <person name="Zhou L."/>
            <person name="Zuber A."/>
            <person name="Denarie J."/>
            <person name="Dixon R.A."/>
            <person name="May G.D."/>
            <person name="Schwartz D.C."/>
            <person name="Rogers J."/>
            <person name="Quetier F."/>
            <person name="Town C.D."/>
            <person name="Roe B.A."/>
        </authorList>
    </citation>
    <scope>NUCLEOTIDE SEQUENCE [LARGE SCALE GENOMIC DNA]</scope>
    <source>
        <strain evidence="10">A17</strain>
        <strain evidence="11 12">cv. Jemalong A17</strain>
    </source>
</reference>
<dbReference type="InterPro" id="IPR000719">
    <property type="entry name" value="Prot_kinase_dom"/>
</dbReference>
<keyword evidence="6 7" id="KW-0472">Membrane</keyword>
<sequence length="610" mass="68316">MDFFKCVKLFIIMFISFLSATPIFSDSSSSSNAIPNFLELAKEPQVFDWMVDIRRKIHENPELGYEEFETSKLIRTELDELGVQYKHPVAVTGVIGYIGTGLPPFVALRADMDALLMQELVEWEHKSKVPGKMHACGHDAHVAMLLGAAKILKEHEKQLYEKIKTDNKVKKVCGLQTKNAIELNLTSSGLIGTIASGISNLKSIEYLDLSNNNLTGAVPDFLSQPRFLRVLNLEGNQLSGAIPIQLLVRSENSTLQFNFGGNQDLCSSGSCNKRNGNKVVVPLVTSIGGAFLILAVAAISFRIYNKRHHVSHKVIKLGANSRIKQELESKKQEFTYEEVLRITRNFEKVIGKGASGTVYHGWIDHNTLSKCYLPYLLKDFFHHKYLTSLIGYCDDGTNMALIYYEYMANGDLANHLSDKNENILNWNQRLQIAVDTTVGLEYLHHGCNPPIVHRDVKSKNILLNDKLQGKLADFGLSKIFPNEGETHLSIVIAGTPGYLDPEQVNTTPLREKSDVFSFGVVLLEIITGQPRGKRYFDTNYATKTLDTAMACVAQSSINRPTMRHVVMELKQCLENKITYPSDSRYTYESFPGTLYSVSFDRISGESSIAR</sequence>
<keyword evidence="2" id="KW-0433">Leucine-rich repeat</keyword>
<proteinExistence type="predicted"/>
<dbReference type="PROSITE" id="PS00108">
    <property type="entry name" value="PROTEIN_KINASE_ST"/>
    <property type="match status" value="1"/>
</dbReference>
<dbReference type="GO" id="GO:0004672">
    <property type="term" value="F:protein kinase activity"/>
    <property type="evidence" value="ECO:0007669"/>
    <property type="project" value="InterPro"/>
</dbReference>
<accession>A0A0C3V955</accession>
<dbReference type="Gene3D" id="3.80.10.10">
    <property type="entry name" value="Ribonuclease Inhibitor"/>
    <property type="match status" value="1"/>
</dbReference>
<dbReference type="AlphaFoldDB" id="G7IHX0"/>
<keyword evidence="4" id="KW-0677">Repeat</keyword>
<evidence type="ECO:0000256" key="4">
    <source>
        <dbReference type="ARBA" id="ARBA00022737"/>
    </source>
</evidence>
<dbReference type="MEROPS" id="M20.A04"/>
<evidence type="ECO:0000313" key="10">
    <source>
        <dbReference type="EMBL" id="AES67899.2"/>
    </source>
</evidence>
<keyword evidence="5 7" id="KW-1133">Transmembrane helix</keyword>
<evidence type="ECO:0000313" key="12">
    <source>
        <dbReference type="Proteomes" id="UP000002051"/>
    </source>
</evidence>
<dbReference type="GO" id="GO:0016020">
    <property type="term" value="C:membrane"/>
    <property type="evidence" value="ECO:0007669"/>
    <property type="project" value="UniProtKB-SubCell"/>
</dbReference>
<evidence type="ECO:0000256" key="7">
    <source>
        <dbReference type="SAM" id="Phobius"/>
    </source>
</evidence>
<evidence type="ECO:0000256" key="8">
    <source>
        <dbReference type="SAM" id="SignalP"/>
    </source>
</evidence>
<dbReference type="eggNOG" id="ENOG502QQCZ">
    <property type="taxonomic scope" value="Eukaryota"/>
</dbReference>
<dbReference type="Pfam" id="PF01546">
    <property type="entry name" value="Peptidase_M20"/>
    <property type="match status" value="1"/>
</dbReference>
<dbReference type="STRING" id="3880.G7IHX0"/>
<evidence type="ECO:0000256" key="2">
    <source>
        <dbReference type="ARBA" id="ARBA00022614"/>
    </source>
</evidence>
<accession>G7IHX0</accession>
<dbReference type="PANTHER" id="PTHR45631:SF197">
    <property type="entry name" value="TYROSINE KINASE FAMILY PROTEIN"/>
    <property type="match status" value="1"/>
</dbReference>
<dbReference type="Pfam" id="PF13855">
    <property type="entry name" value="LRR_8"/>
    <property type="match status" value="1"/>
</dbReference>
<dbReference type="SUPFAM" id="SSF56112">
    <property type="entry name" value="Protein kinase-like (PK-like)"/>
    <property type="match status" value="1"/>
</dbReference>
<dbReference type="SUPFAM" id="SSF53187">
    <property type="entry name" value="Zn-dependent exopeptidases"/>
    <property type="match status" value="1"/>
</dbReference>
<reference evidence="11" key="3">
    <citation type="submission" date="2015-04" db="UniProtKB">
        <authorList>
            <consortium name="EnsemblPlants"/>
        </authorList>
    </citation>
    <scope>IDENTIFICATION</scope>
    <source>
        <strain evidence="11">cv. Jemalong A17</strain>
    </source>
</reference>
<gene>
    <name evidence="10" type="ordered locus">MTR_2g100550</name>
</gene>
<keyword evidence="10" id="KW-0808">Transferase</keyword>
<dbReference type="EnsemblPlants" id="AES67899">
    <property type="protein sequence ID" value="AES67899"/>
    <property type="gene ID" value="MTR_2g100550"/>
</dbReference>
<dbReference type="PANTHER" id="PTHR45631">
    <property type="entry name" value="OS07G0107800 PROTEIN-RELATED"/>
    <property type="match status" value="1"/>
</dbReference>
<feature type="chain" id="PRO_5014572211" evidence="8">
    <location>
        <begin position="21"/>
        <end position="610"/>
    </location>
</feature>
<dbReference type="InterPro" id="IPR011009">
    <property type="entry name" value="Kinase-like_dom_sf"/>
</dbReference>
<keyword evidence="10" id="KW-0418">Kinase</keyword>
<keyword evidence="12" id="KW-1185">Reference proteome</keyword>
<comment type="subcellular location">
    <subcellularLocation>
        <location evidence="1">Membrane</location>
    </subcellularLocation>
</comment>
<evidence type="ECO:0000256" key="1">
    <source>
        <dbReference type="ARBA" id="ARBA00004370"/>
    </source>
</evidence>
<evidence type="ECO:0000256" key="5">
    <source>
        <dbReference type="ARBA" id="ARBA00022989"/>
    </source>
</evidence>
<dbReference type="GO" id="GO:0005524">
    <property type="term" value="F:ATP binding"/>
    <property type="evidence" value="ECO:0007669"/>
    <property type="project" value="InterPro"/>
</dbReference>
<dbReference type="InterPro" id="IPR001611">
    <property type="entry name" value="Leu-rich_rpt"/>
</dbReference>
<evidence type="ECO:0000256" key="3">
    <source>
        <dbReference type="ARBA" id="ARBA00022692"/>
    </source>
</evidence>
<dbReference type="InterPro" id="IPR008271">
    <property type="entry name" value="Ser/Thr_kinase_AS"/>
</dbReference>
<feature type="domain" description="Protein kinase" evidence="9">
    <location>
        <begin position="344"/>
        <end position="596"/>
    </location>
</feature>
<evidence type="ECO:0000256" key="6">
    <source>
        <dbReference type="ARBA" id="ARBA00023136"/>
    </source>
</evidence>
<dbReference type="EMBL" id="CM001218">
    <property type="protein sequence ID" value="AES67899.2"/>
    <property type="molecule type" value="Genomic_DNA"/>
</dbReference>
<evidence type="ECO:0000313" key="11">
    <source>
        <dbReference type="EnsemblPlants" id="AES67899"/>
    </source>
</evidence>
<feature type="transmembrane region" description="Helical" evidence="7">
    <location>
        <begin position="279"/>
        <end position="304"/>
    </location>
</feature>
<dbReference type="PaxDb" id="3880-AES67899"/>
<dbReference type="Pfam" id="PF00069">
    <property type="entry name" value="Pkinase"/>
    <property type="match status" value="1"/>
</dbReference>
<name>G7IHX0_MEDTR</name>
<keyword evidence="8" id="KW-0732">Signal</keyword>
<dbReference type="Gene3D" id="1.10.510.10">
    <property type="entry name" value="Transferase(Phosphotransferase) domain 1"/>
    <property type="match status" value="1"/>
</dbReference>
<dbReference type="GO" id="GO:0016787">
    <property type="term" value="F:hydrolase activity"/>
    <property type="evidence" value="ECO:0007669"/>
    <property type="project" value="InterPro"/>
</dbReference>
<feature type="signal peptide" evidence="8">
    <location>
        <begin position="1"/>
        <end position="20"/>
    </location>
</feature>
<dbReference type="InterPro" id="IPR002933">
    <property type="entry name" value="Peptidase_M20"/>
</dbReference>
<evidence type="ECO:0000259" key="9">
    <source>
        <dbReference type="SMART" id="SM00220"/>
    </source>
</evidence>
<dbReference type="HOGENOM" id="CLU_447896_0_0_1"/>
<dbReference type="Proteomes" id="UP000002051">
    <property type="component" value="Chromosome 2"/>
</dbReference>
<dbReference type="Gene3D" id="3.40.630.10">
    <property type="entry name" value="Zn peptidases"/>
    <property type="match status" value="1"/>
</dbReference>
<reference evidence="10 12" key="2">
    <citation type="journal article" date="2014" name="BMC Genomics">
        <title>An improved genome release (version Mt4.0) for the model legume Medicago truncatula.</title>
        <authorList>
            <person name="Tang H."/>
            <person name="Krishnakumar V."/>
            <person name="Bidwell S."/>
            <person name="Rosen B."/>
            <person name="Chan A."/>
            <person name="Zhou S."/>
            <person name="Gentzbittel L."/>
            <person name="Childs K.L."/>
            <person name="Yandell M."/>
            <person name="Gundlach H."/>
            <person name="Mayer K.F."/>
            <person name="Schwartz D.C."/>
            <person name="Town C.D."/>
        </authorList>
    </citation>
    <scope>GENOME REANNOTATION</scope>
    <source>
        <strain evidence="11 12">cv. Jemalong A17</strain>
    </source>
</reference>
<dbReference type="InterPro" id="IPR032675">
    <property type="entry name" value="LRR_dom_sf"/>
</dbReference>